<sequence>MKKQTFAIVLTMMLTGCASNDLGQVVNEGVNGAINGVLGSVGSAPVINSDKGYTIEEEAIYTTNATRTKKDYGSIEITKTQKNPKSKTEIYLQSCVHPRIGAVDCDGYLYEVTSEGWLLDDKVLFNSSNYQSRVIASGTYYFKLESEKTGTDYHATGEATIVPFVTNYITITVE</sequence>
<comment type="caution">
    <text evidence="1">The sequence shown here is derived from an EMBL/GenBank/DDBJ whole genome shotgun (WGS) entry which is preliminary data.</text>
</comment>
<accession>A0ABT5R0F4</accession>
<reference evidence="1" key="1">
    <citation type="submission" date="2021-12" db="EMBL/GenBank/DDBJ databases">
        <title>Enterovibrio ZSDZ35 sp. nov. and Enterovibrio ZSDZ42 sp. nov., isolated from coastal seawater in Qingdao.</title>
        <authorList>
            <person name="Zhang P."/>
        </authorList>
    </citation>
    <scope>NUCLEOTIDE SEQUENCE</scope>
    <source>
        <strain evidence="1">ZSDZ42</strain>
    </source>
</reference>
<dbReference type="Proteomes" id="UP001149400">
    <property type="component" value="Unassembled WGS sequence"/>
</dbReference>
<dbReference type="PROSITE" id="PS51257">
    <property type="entry name" value="PROKAR_LIPOPROTEIN"/>
    <property type="match status" value="1"/>
</dbReference>
<evidence type="ECO:0000313" key="2">
    <source>
        <dbReference type="Proteomes" id="UP001149400"/>
    </source>
</evidence>
<dbReference type="EMBL" id="JAJUBC010000011">
    <property type="protein sequence ID" value="MDD1793760.1"/>
    <property type="molecule type" value="Genomic_DNA"/>
</dbReference>
<dbReference type="RefSeq" id="WP_274164609.1">
    <property type="nucleotide sequence ID" value="NZ_JAJUBC010000011.1"/>
</dbReference>
<organism evidence="1 2">
    <name type="scientific">Enterovibrio gelatinilyticus</name>
    <dbReference type="NCBI Taxonomy" id="2899819"/>
    <lineage>
        <taxon>Bacteria</taxon>
        <taxon>Pseudomonadati</taxon>
        <taxon>Pseudomonadota</taxon>
        <taxon>Gammaproteobacteria</taxon>
        <taxon>Vibrionales</taxon>
        <taxon>Vibrionaceae</taxon>
        <taxon>Enterovibrio</taxon>
    </lineage>
</organism>
<evidence type="ECO:0008006" key="3">
    <source>
        <dbReference type="Google" id="ProtNLM"/>
    </source>
</evidence>
<protein>
    <recommendedName>
        <fullName evidence="3">Lipoprotein</fullName>
    </recommendedName>
</protein>
<gene>
    <name evidence="1" type="ORF">LRP50_11520</name>
</gene>
<name>A0ABT5R0F4_9GAMM</name>
<evidence type="ECO:0000313" key="1">
    <source>
        <dbReference type="EMBL" id="MDD1793760.1"/>
    </source>
</evidence>
<keyword evidence="2" id="KW-1185">Reference proteome</keyword>
<proteinExistence type="predicted"/>